<dbReference type="EMBL" id="JAUHHV010000007">
    <property type="protein sequence ID" value="KAK1416682.1"/>
    <property type="molecule type" value="Genomic_DNA"/>
</dbReference>
<keyword evidence="4 9" id="KW-0863">Zinc-finger</keyword>
<dbReference type="Gene3D" id="3.30.160.60">
    <property type="entry name" value="Classic Zinc Finger"/>
    <property type="match status" value="1"/>
</dbReference>
<evidence type="ECO:0000256" key="9">
    <source>
        <dbReference type="PROSITE-ProRule" id="PRU00024"/>
    </source>
</evidence>
<dbReference type="SMART" id="SM00336">
    <property type="entry name" value="BBOX"/>
    <property type="match status" value="2"/>
</dbReference>
<proteinExistence type="predicted"/>
<keyword evidence="2" id="KW-0479">Metal-binding</keyword>
<dbReference type="Pfam" id="PF00643">
    <property type="entry name" value="zf-B_box"/>
    <property type="match status" value="2"/>
</dbReference>
<keyword evidence="8" id="KW-0539">Nucleus</keyword>
<reference evidence="12" key="1">
    <citation type="journal article" date="2023" name="bioRxiv">
        <title>Improved chromosome-level genome assembly for marigold (Tagetes erecta).</title>
        <authorList>
            <person name="Jiang F."/>
            <person name="Yuan L."/>
            <person name="Wang S."/>
            <person name="Wang H."/>
            <person name="Xu D."/>
            <person name="Wang A."/>
            <person name="Fan W."/>
        </authorList>
    </citation>
    <scope>NUCLEOTIDE SEQUENCE</scope>
    <source>
        <strain evidence="12">WSJ</strain>
        <tissue evidence="12">Leaf</tissue>
    </source>
</reference>
<dbReference type="GO" id="GO:0006355">
    <property type="term" value="P:regulation of DNA-templated transcription"/>
    <property type="evidence" value="ECO:0007669"/>
    <property type="project" value="TreeGrafter"/>
</dbReference>
<feature type="compositionally biased region" description="Low complexity" evidence="10">
    <location>
        <begin position="196"/>
        <end position="207"/>
    </location>
</feature>
<sequence>MKIQCDMCEKKEASVYCTADEASLCHGCDRRVHHANKLANKHPRFSLHSSSDKPPICDICQEKRAFLFCKEDRAILCKSCDISIHGANEQTQYHSRFLLAGVKLSESSSCFDSSSSDQALCCSNRKNKHQNATDSEGVSQEEGVSMETSSLSQYLMETLPGWQVEELWNPADTNGDLWSQDLVKSSSAIPMDDQMSRTSSSSHYPSSFKRQTQPW</sequence>
<dbReference type="PROSITE" id="PS50119">
    <property type="entry name" value="ZF_BBOX"/>
    <property type="match status" value="2"/>
</dbReference>
<feature type="domain" description="B box-type" evidence="11">
    <location>
        <begin position="1"/>
        <end position="47"/>
    </location>
</feature>
<dbReference type="InterPro" id="IPR049808">
    <property type="entry name" value="CONSTANS-like_Bbox1"/>
</dbReference>
<dbReference type="InterPro" id="IPR000315">
    <property type="entry name" value="Znf_B-box"/>
</dbReference>
<organism evidence="12 13">
    <name type="scientific">Tagetes erecta</name>
    <name type="common">African marigold</name>
    <dbReference type="NCBI Taxonomy" id="13708"/>
    <lineage>
        <taxon>Eukaryota</taxon>
        <taxon>Viridiplantae</taxon>
        <taxon>Streptophyta</taxon>
        <taxon>Embryophyta</taxon>
        <taxon>Tracheophyta</taxon>
        <taxon>Spermatophyta</taxon>
        <taxon>Magnoliopsida</taxon>
        <taxon>eudicotyledons</taxon>
        <taxon>Gunneridae</taxon>
        <taxon>Pentapetalae</taxon>
        <taxon>asterids</taxon>
        <taxon>campanulids</taxon>
        <taxon>Asterales</taxon>
        <taxon>Asteraceae</taxon>
        <taxon>Asteroideae</taxon>
        <taxon>Heliantheae alliance</taxon>
        <taxon>Tageteae</taxon>
        <taxon>Tagetes</taxon>
    </lineage>
</organism>
<evidence type="ECO:0000313" key="12">
    <source>
        <dbReference type="EMBL" id="KAK1416682.1"/>
    </source>
</evidence>
<gene>
    <name evidence="12" type="ORF">QVD17_25797</name>
</gene>
<keyword evidence="6" id="KW-0805">Transcription regulation</keyword>
<dbReference type="GO" id="GO:0008270">
    <property type="term" value="F:zinc ion binding"/>
    <property type="evidence" value="ECO:0007669"/>
    <property type="project" value="UniProtKB-KW"/>
</dbReference>
<evidence type="ECO:0000256" key="3">
    <source>
        <dbReference type="ARBA" id="ARBA00022737"/>
    </source>
</evidence>
<keyword evidence="7" id="KW-0804">Transcription</keyword>
<keyword evidence="13" id="KW-1185">Reference proteome</keyword>
<evidence type="ECO:0000256" key="2">
    <source>
        <dbReference type="ARBA" id="ARBA00022723"/>
    </source>
</evidence>
<evidence type="ECO:0000256" key="8">
    <source>
        <dbReference type="ARBA" id="ARBA00023242"/>
    </source>
</evidence>
<dbReference type="GO" id="GO:0009640">
    <property type="term" value="P:photomorphogenesis"/>
    <property type="evidence" value="ECO:0007669"/>
    <property type="project" value="TreeGrafter"/>
</dbReference>
<comment type="subcellular location">
    <subcellularLocation>
        <location evidence="1">Nucleus</location>
    </subcellularLocation>
</comment>
<dbReference type="AlphaFoldDB" id="A0AAD8K9P7"/>
<evidence type="ECO:0000256" key="1">
    <source>
        <dbReference type="ARBA" id="ARBA00004123"/>
    </source>
</evidence>
<name>A0AAD8K9P7_TARER</name>
<comment type="caution">
    <text evidence="12">The sequence shown here is derived from an EMBL/GenBank/DDBJ whole genome shotgun (WGS) entry which is preliminary data.</text>
</comment>
<evidence type="ECO:0000256" key="7">
    <source>
        <dbReference type="ARBA" id="ARBA00023163"/>
    </source>
</evidence>
<dbReference type="PANTHER" id="PTHR31832:SF69">
    <property type="entry name" value="B-BOX-TYPE ZINC FINGER-RELATED"/>
    <property type="match status" value="1"/>
</dbReference>
<dbReference type="PANTHER" id="PTHR31832">
    <property type="entry name" value="B-BOX ZINC FINGER PROTEIN 22"/>
    <property type="match status" value="1"/>
</dbReference>
<dbReference type="InterPro" id="IPR051979">
    <property type="entry name" value="B-box_zinc_finger"/>
</dbReference>
<evidence type="ECO:0000256" key="5">
    <source>
        <dbReference type="ARBA" id="ARBA00022833"/>
    </source>
</evidence>
<dbReference type="CDD" id="cd19821">
    <property type="entry name" value="Bbox1_BBX-like"/>
    <property type="match status" value="2"/>
</dbReference>
<evidence type="ECO:0000259" key="11">
    <source>
        <dbReference type="PROSITE" id="PS50119"/>
    </source>
</evidence>
<dbReference type="GO" id="GO:0005634">
    <property type="term" value="C:nucleus"/>
    <property type="evidence" value="ECO:0007669"/>
    <property type="project" value="UniProtKB-SubCell"/>
</dbReference>
<feature type="domain" description="B box-type" evidence="11">
    <location>
        <begin position="52"/>
        <end position="99"/>
    </location>
</feature>
<evidence type="ECO:0000256" key="6">
    <source>
        <dbReference type="ARBA" id="ARBA00023015"/>
    </source>
</evidence>
<keyword evidence="5" id="KW-0862">Zinc</keyword>
<accession>A0AAD8K9P7</accession>
<protein>
    <recommendedName>
        <fullName evidence="11">B box-type domain-containing protein</fullName>
    </recommendedName>
</protein>
<feature type="region of interest" description="Disordered" evidence="10">
    <location>
        <begin position="188"/>
        <end position="215"/>
    </location>
</feature>
<evidence type="ECO:0000256" key="4">
    <source>
        <dbReference type="ARBA" id="ARBA00022771"/>
    </source>
</evidence>
<keyword evidence="3" id="KW-0677">Repeat</keyword>
<evidence type="ECO:0000256" key="10">
    <source>
        <dbReference type="SAM" id="MobiDB-lite"/>
    </source>
</evidence>
<evidence type="ECO:0000313" key="13">
    <source>
        <dbReference type="Proteomes" id="UP001229421"/>
    </source>
</evidence>
<dbReference type="Proteomes" id="UP001229421">
    <property type="component" value="Unassembled WGS sequence"/>
</dbReference>